<protein>
    <recommendedName>
        <fullName evidence="4">BTB domain-containing protein</fullName>
    </recommendedName>
</protein>
<evidence type="ECO:0000313" key="3">
    <source>
        <dbReference type="Proteomes" id="UP000230002"/>
    </source>
</evidence>
<dbReference type="Gene3D" id="3.30.710.10">
    <property type="entry name" value="Potassium Channel Kv1.1, Chain A"/>
    <property type="match status" value="1"/>
</dbReference>
<dbReference type="AlphaFoldDB" id="A0A2G8RPQ7"/>
<accession>A0A2G8RPQ7</accession>
<comment type="caution">
    <text evidence="2">The sequence shown here is derived from an EMBL/GenBank/DDBJ whole genome shotgun (WGS) entry which is preliminary data.</text>
</comment>
<evidence type="ECO:0000313" key="2">
    <source>
        <dbReference type="EMBL" id="PIL23505.1"/>
    </source>
</evidence>
<dbReference type="OrthoDB" id="3199068at2759"/>
<dbReference type="EMBL" id="AYKW01000068">
    <property type="protein sequence ID" value="PIL23505.1"/>
    <property type="molecule type" value="Genomic_DNA"/>
</dbReference>
<feature type="region of interest" description="Disordered" evidence="1">
    <location>
        <begin position="1"/>
        <end position="27"/>
    </location>
</feature>
<gene>
    <name evidence="2" type="ORF">GSI_14817</name>
</gene>
<evidence type="ECO:0008006" key="4">
    <source>
        <dbReference type="Google" id="ProtNLM"/>
    </source>
</evidence>
<organism evidence="2 3">
    <name type="scientific">Ganoderma sinense ZZ0214-1</name>
    <dbReference type="NCBI Taxonomy" id="1077348"/>
    <lineage>
        <taxon>Eukaryota</taxon>
        <taxon>Fungi</taxon>
        <taxon>Dikarya</taxon>
        <taxon>Basidiomycota</taxon>
        <taxon>Agaricomycotina</taxon>
        <taxon>Agaricomycetes</taxon>
        <taxon>Polyporales</taxon>
        <taxon>Polyporaceae</taxon>
        <taxon>Ganoderma</taxon>
    </lineage>
</organism>
<sequence>MSNTNSSSHHPRVAQPAPNSTPEPVRRDSSFYSDHVVFQHTAKVEACLFKVPRHKFEQGSEVFRNMFAMPPTRGVAEGQSDDLPLVLESILADEFRSLLRVMFWPLYGSSVEEMLAPPLELDEWTHVLKLTTLWGFDRLRQASIDALRQLLEREDPVRWVALARKYEVREWLLPSLHALARREKALQVHEAEQLGISTAMKMAEVRESFSGRSRHNRSDVSRASHNYEPEILRFFGEEINPIGEKRIGSERHWE</sequence>
<evidence type="ECO:0000256" key="1">
    <source>
        <dbReference type="SAM" id="MobiDB-lite"/>
    </source>
</evidence>
<keyword evidence="3" id="KW-1185">Reference proteome</keyword>
<reference evidence="2 3" key="1">
    <citation type="journal article" date="2015" name="Sci. Rep.">
        <title>Chromosome-level genome map provides insights into diverse defense mechanisms in the medicinal fungus Ganoderma sinense.</title>
        <authorList>
            <person name="Zhu Y."/>
            <person name="Xu J."/>
            <person name="Sun C."/>
            <person name="Zhou S."/>
            <person name="Xu H."/>
            <person name="Nelson D.R."/>
            <person name="Qian J."/>
            <person name="Song J."/>
            <person name="Luo H."/>
            <person name="Xiang L."/>
            <person name="Li Y."/>
            <person name="Xu Z."/>
            <person name="Ji A."/>
            <person name="Wang L."/>
            <person name="Lu S."/>
            <person name="Hayward A."/>
            <person name="Sun W."/>
            <person name="Li X."/>
            <person name="Schwartz D.C."/>
            <person name="Wang Y."/>
            <person name="Chen S."/>
        </authorList>
    </citation>
    <scope>NUCLEOTIDE SEQUENCE [LARGE SCALE GENOMIC DNA]</scope>
    <source>
        <strain evidence="2 3">ZZ0214-1</strain>
    </source>
</reference>
<dbReference type="Proteomes" id="UP000230002">
    <property type="component" value="Unassembled WGS sequence"/>
</dbReference>
<name>A0A2G8RPQ7_9APHY</name>
<proteinExistence type="predicted"/>
<dbReference type="InterPro" id="IPR011333">
    <property type="entry name" value="SKP1/BTB/POZ_sf"/>
</dbReference>